<evidence type="ECO:0000256" key="1">
    <source>
        <dbReference type="ARBA" id="ARBA00023015"/>
    </source>
</evidence>
<dbReference type="SUPFAM" id="SSF46785">
    <property type="entry name" value="Winged helix' DNA-binding domain"/>
    <property type="match status" value="1"/>
</dbReference>
<dbReference type="InterPro" id="IPR036388">
    <property type="entry name" value="WH-like_DNA-bd_sf"/>
</dbReference>
<dbReference type="AlphaFoldDB" id="A0A645CXB1"/>
<dbReference type="InterPro" id="IPR023187">
    <property type="entry name" value="Tscrpt_reg_MarR-type_CS"/>
</dbReference>
<dbReference type="GO" id="GO:0003700">
    <property type="term" value="F:DNA-binding transcription factor activity"/>
    <property type="evidence" value="ECO:0007669"/>
    <property type="project" value="InterPro"/>
</dbReference>
<evidence type="ECO:0000313" key="6">
    <source>
        <dbReference type="EMBL" id="MPM81513.1"/>
    </source>
</evidence>
<evidence type="ECO:0000256" key="2">
    <source>
        <dbReference type="ARBA" id="ARBA00023125"/>
    </source>
</evidence>
<evidence type="ECO:0000259" key="5">
    <source>
        <dbReference type="PROSITE" id="PS50995"/>
    </source>
</evidence>
<dbReference type="PROSITE" id="PS01117">
    <property type="entry name" value="HTH_MARR_1"/>
    <property type="match status" value="1"/>
</dbReference>
<name>A0A645CXB1_9ZZZZ</name>
<dbReference type="Gene3D" id="1.10.10.10">
    <property type="entry name" value="Winged helix-like DNA-binding domain superfamily/Winged helix DNA-binding domain"/>
    <property type="match status" value="1"/>
</dbReference>
<evidence type="ECO:0000256" key="4">
    <source>
        <dbReference type="SAM" id="MobiDB-lite"/>
    </source>
</evidence>
<reference evidence="6" key="1">
    <citation type="submission" date="2019-08" db="EMBL/GenBank/DDBJ databases">
        <authorList>
            <person name="Kucharzyk K."/>
            <person name="Murdoch R.W."/>
            <person name="Higgins S."/>
            <person name="Loffler F."/>
        </authorList>
    </citation>
    <scope>NUCLEOTIDE SEQUENCE</scope>
</reference>
<dbReference type="InterPro" id="IPR000835">
    <property type="entry name" value="HTH_MarR-typ"/>
</dbReference>
<dbReference type="PRINTS" id="PR00598">
    <property type="entry name" value="HTHMARR"/>
</dbReference>
<sequence>MNERHDNSQGEPIAKVQGCRKESDSGTPLPLPTDVAEPSLVSEDKDGVGSSDIRLMRRFQKYAHLIRNRKGGGQGQGRLLAFVSRHGPLTQRKLQAFADIRSSSVSELLSKLESDGLIARDKCDNDKRNVSITLTEQGRAAAAEYERVQTQLAEGLFSALTEAEKAQLGGIMDKLLAALREDLEQTACRHNHDGQGRCGGAFRKHLHGCGGGHGGAGCGHHGREDGHGGAGCGHHGREGGHRGSGCGHHGNRSADT</sequence>
<dbReference type="Pfam" id="PF01047">
    <property type="entry name" value="MarR"/>
    <property type="match status" value="1"/>
</dbReference>
<keyword evidence="3" id="KW-0804">Transcription</keyword>
<protein>
    <recommendedName>
        <fullName evidence="5">HTH marR-type domain-containing protein</fullName>
    </recommendedName>
</protein>
<gene>
    <name evidence="6" type="ORF">SDC9_128566</name>
</gene>
<dbReference type="PANTHER" id="PTHR42756">
    <property type="entry name" value="TRANSCRIPTIONAL REGULATOR, MARR"/>
    <property type="match status" value="1"/>
</dbReference>
<comment type="caution">
    <text evidence="6">The sequence shown here is derived from an EMBL/GenBank/DDBJ whole genome shotgun (WGS) entry which is preliminary data.</text>
</comment>
<feature type="region of interest" description="Disordered" evidence="4">
    <location>
        <begin position="1"/>
        <end position="48"/>
    </location>
</feature>
<proteinExistence type="predicted"/>
<dbReference type="PROSITE" id="PS50995">
    <property type="entry name" value="HTH_MARR_2"/>
    <property type="match status" value="1"/>
</dbReference>
<dbReference type="GO" id="GO:0003677">
    <property type="term" value="F:DNA binding"/>
    <property type="evidence" value="ECO:0007669"/>
    <property type="project" value="UniProtKB-KW"/>
</dbReference>
<dbReference type="PANTHER" id="PTHR42756:SF1">
    <property type="entry name" value="TRANSCRIPTIONAL REPRESSOR OF EMRAB OPERON"/>
    <property type="match status" value="1"/>
</dbReference>
<organism evidence="6">
    <name type="scientific">bioreactor metagenome</name>
    <dbReference type="NCBI Taxonomy" id="1076179"/>
    <lineage>
        <taxon>unclassified sequences</taxon>
        <taxon>metagenomes</taxon>
        <taxon>ecological metagenomes</taxon>
    </lineage>
</organism>
<keyword evidence="2" id="KW-0238">DNA-binding</keyword>
<evidence type="ECO:0000256" key="3">
    <source>
        <dbReference type="ARBA" id="ARBA00023163"/>
    </source>
</evidence>
<keyword evidence="1" id="KW-0805">Transcription regulation</keyword>
<feature type="domain" description="HTH marR-type" evidence="5">
    <location>
        <begin position="45"/>
        <end position="177"/>
    </location>
</feature>
<dbReference type="SMART" id="SM00347">
    <property type="entry name" value="HTH_MARR"/>
    <property type="match status" value="1"/>
</dbReference>
<feature type="region of interest" description="Disordered" evidence="4">
    <location>
        <begin position="226"/>
        <end position="256"/>
    </location>
</feature>
<accession>A0A645CXB1</accession>
<dbReference type="InterPro" id="IPR036390">
    <property type="entry name" value="WH_DNA-bd_sf"/>
</dbReference>
<dbReference type="EMBL" id="VSSQ01030839">
    <property type="protein sequence ID" value="MPM81513.1"/>
    <property type="molecule type" value="Genomic_DNA"/>
</dbReference>